<evidence type="ECO:0000313" key="6">
    <source>
        <dbReference type="EMBL" id="SDK90111.1"/>
    </source>
</evidence>
<dbReference type="Pfam" id="PF12833">
    <property type="entry name" value="HTH_18"/>
    <property type="match status" value="1"/>
</dbReference>
<evidence type="ECO:0000256" key="2">
    <source>
        <dbReference type="ARBA" id="ARBA00023125"/>
    </source>
</evidence>
<dbReference type="InterPro" id="IPR037923">
    <property type="entry name" value="HTH-like"/>
</dbReference>
<accession>A0A1G9FP10</accession>
<dbReference type="RefSeq" id="WP_092159955.1">
    <property type="nucleotide sequence ID" value="NZ_FNGA01000002.1"/>
</dbReference>
<keyword evidence="3" id="KW-0010">Activator</keyword>
<feature type="domain" description="HTH araC/xylS-type" evidence="5">
    <location>
        <begin position="180"/>
        <end position="277"/>
    </location>
</feature>
<dbReference type="PROSITE" id="PS00041">
    <property type="entry name" value="HTH_ARAC_FAMILY_1"/>
    <property type="match status" value="1"/>
</dbReference>
<gene>
    <name evidence="6" type="ORF">SAMN05660337_1638</name>
</gene>
<dbReference type="InterPro" id="IPR018060">
    <property type="entry name" value="HTH_AraC"/>
</dbReference>
<dbReference type="PANTHER" id="PTHR46796">
    <property type="entry name" value="HTH-TYPE TRANSCRIPTIONAL ACTIVATOR RHAS-RELATED"/>
    <property type="match status" value="1"/>
</dbReference>
<dbReference type="OrthoDB" id="112032at2"/>
<evidence type="ECO:0000313" key="7">
    <source>
        <dbReference type="Proteomes" id="UP000199053"/>
    </source>
</evidence>
<dbReference type="InterPro" id="IPR003313">
    <property type="entry name" value="AraC-bd"/>
</dbReference>
<dbReference type="STRING" id="246191.SAMN05660337_1638"/>
<organism evidence="6 7">
    <name type="scientific">Maridesulfovibrio ferrireducens</name>
    <dbReference type="NCBI Taxonomy" id="246191"/>
    <lineage>
        <taxon>Bacteria</taxon>
        <taxon>Pseudomonadati</taxon>
        <taxon>Thermodesulfobacteriota</taxon>
        <taxon>Desulfovibrionia</taxon>
        <taxon>Desulfovibrionales</taxon>
        <taxon>Desulfovibrionaceae</taxon>
        <taxon>Maridesulfovibrio</taxon>
    </lineage>
</organism>
<dbReference type="Pfam" id="PF02311">
    <property type="entry name" value="AraC_binding"/>
    <property type="match status" value="1"/>
</dbReference>
<evidence type="ECO:0000256" key="1">
    <source>
        <dbReference type="ARBA" id="ARBA00023015"/>
    </source>
</evidence>
<proteinExistence type="predicted"/>
<keyword evidence="2 6" id="KW-0238">DNA-binding</keyword>
<sequence>MTPKKNEKIIFRELDGIPYATAVEAINIANKFPRHVHSGYIFSMIDTGIRRVKFHSQKIEFSAGEMCILSPGTPHSCESFSKGTSGPHSYRALCVDKNFMQKLAEDICGKHCPAPGFDPYVVYRNTDTESFNTFFDLLETSGSTLERQTTLNSFLYHAIQNLSSIPPQEEDSGPQEKPLARVKDFITKNFRKNLTLNNLSEIACISSFHLQKLFVKKYGVSPQEYLINCRVREAEQLIRNGTPMAEAALNSGFFDQSHFSRHFKRVIGISPGRFIAENVSSVNRPEQ</sequence>
<reference evidence="7" key="1">
    <citation type="submission" date="2016-10" db="EMBL/GenBank/DDBJ databases">
        <authorList>
            <person name="Varghese N."/>
            <person name="Submissions S."/>
        </authorList>
    </citation>
    <scope>NUCLEOTIDE SEQUENCE [LARGE SCALE GENOMIC DNA]</scope>
    <source>
        <strain evidence="7">DSM 16995</strain>
    </source>
</reference>
<dbReference type="SMART" id="SM00342">
    <property type="entry name" value="HTH_ARAC"/>
    <property type="match status" value="1"/>
</dbReference>
<keyword evidence="7" id="KW-1185">Reference proteome</keyword>
<evidence type="ECO:0000259" key="5">
    <source>
        <dbReference type="PROSITE" id="PS01124"/>
    </source>
</evidence>
<dbReference type="AlphaFoldDB" id="A0A1G9FP10"/>
<name>A0A1G9FP10_9BACT</name>
<dbReference type="SUPFAM" id="SSF46689">
    <property type="entry name" value="Homeodomain-like"/>
    <property type="match status" value="2"/>
</dbReference>
<dbReference type="InterPro" id="IPR009057">
    <property type="entry name" value="Homeodomain-like_sf"/>
</dbReference>
<dbReference type="InterPro" id="IPR050204">
    <property type="entry name" value="AraC_XylS_family_regulators"/>
</dbReference>
<keyword evidence="4" id="KW-0804">Transcription</keyword>
<dbReference type="SUPFAM" id="SSF51215">
    <property type="entry name" value="Regulatory protein AraC"/>
    <property type="match status" value="1"/>
</dbReference>
<dbReference type="Gene3D" id="1.10.10.60">
    <property type="entry name" value="Homeodomain-like"/>
    <property type="match status" value="2"/>
</dbReference>
<dbReference type="EMBL" id="FNGA01000002">
    <property type="protein sequence ID" value="SDK90111.1"/>
    <property type="molecule type" value="Genomic_DNA"/>
</dbReference>
<dbReference type="Proteomes" id="UP000199053">
    <property type="component" value="Unassembled WGS sequence"/>
</dbReference>
<keyword evidence="1" id="KW-0805">Transcription regulation</keyword>
<dbReference type="PROSITE" id="PS01124">
    <property type="entry name" value="HTH_ARAC_FAMILY_2"/>
    <property type="match status" value="1"/>
</dbReference>
<dbReference type="InterPro" id="IPR018062">
    <property type="entry name" value="HTH_AraC-typ_CS"/>
</dbReference>
<dbReference type="GO" id="GO:0043565">
    <property type="term" value="F:sequence-specific DNA binding"/>
    <property type="evidence" value="ECO:0007669"/>
    <property type="project" value="InterPro"/>
</dbReference>
<dbReference type="PANTHER" id="PTHR46796:SF2">
    <property type="entry name" value="TRANSCRIPTIONAL REGULATORY PROTEIN"/>
    <property type="match status" value="1"/>
</dbReference>
<evidence type="ECO:0000256" key="4">
    <source>
        <dbReference type="ARBA" id="ARBA00023163"/>
    </source>
</evidence>
<evidence type="ECO:0000256" key="3">
    <source>
        <dbReference type="ARBA" id="ARBA00023159"/>
    </source>
</evidence>
<dbReference type="GO" id="GO:0003700">
    <property type="term" value="F:DNA-binding transcription factor activity"/>
    <property type="evidence" value="ECO:0007669"/>
    <property type="project" value="InterPro"/>
</dbReference>
<protein>
    <submittedName>
        <fullName evidence="6">AraC-type DNA-binding protein</fullName>
    </submittedName>
</protein>